<dbReference type="InterPro" id="IPR011006">
    <property type="entry name" value="CheY-like_superfamily"/>
</dbReference>
<dbReference type="AlphaFoldDB" id="A0A081NV04"/>
<dbReference type="GO" id="GO:0016301">
    <property type="term" value="F:kinase activity"/>
    <property type="evidence" value="ECO:0007669"/>
    <property type="project" value="UniProtKB-KW"/>
</dbReference>
<dbReference type="Pfam" id="PF00072">
    <property type="entry name" value="Response_reg"/>
    <property type="match status" value="1"/>
</dbReference>
<dbReference type="SMART" id="SM01043">
    <property type="entry name" value="BTAD"/>
    <property type="match status" value="1"/>
</dbReference>
<reference evidence="7 8" key="1">
    <citation type="submission" date="2014-06" db="EMBL/GenBank/DDBJ databases">
        <title>Draft genome sequence of Paenibacillus sp. MSt1.</title>
        <authorList>
            <person name="Aw Y.K."/>
            <person name="Ong K.S."/>
            <person name="Gan H.M."/>
            <person name="Lee S.M."/>
        </authorList>
    </citation>
    <scope>NUCLEOTIDE SEQUENCE [LARGE SCALE GENOMIC DNA]</scope>
    <source>
        <strain evidence="7 8">MSt1</strain>
    </source>
</reference>
<dbReference type="Proteomes" id="UP000028123">
    <property type="component" value="Unassembled WGS sequence"/>
</dbReference>
<dbReference type="RefSeq" id="WP_036692073.1">
    <property type="nucleotide sequence ID" value="NZ_JNVM01000041.1"/>
</dbReference>
<dbReference type="SUPFAM" id="SSF48452">
    <property type="entry name" value="TPR-like"/>
    <property type="match status" value="1"/>
</dbReference>
<accession>A0A081NV04</accession>
<dbReference type="GO" id="GO:0003677">
    <property type="term" value="F:DNA binding"/>
    <property type="evidence" value="ECO:0007669"/>
    <property type="project" value="UniProtKB-KW"/>
</dbReference>
<evidence type="ECO:0000313" key="8">
    <source>
        <dbReference type="Proteomes" id="UP000028123"/>
    </source>
</evidence>
<dbReference type="GO" id="GO:0006355">
    <property type="term" value="P:regulation of DNA-templated transcription"/>
    <property type="evidence" value="ECO:0007669"/>
    <property type="project" value="InterPro"/>
</dbReference>
<keyword evidence="7" id="KW-0418">Kinase</keyword>
<comment type="caution">
    <text evidence="7">The sequence shown here is derived from an EMBL/GenBank/DDBJ whole genome shotgun (WGS) entry which is preliminary data.</text>
</comment>
<keyword evidence="7" id="KW-0808">Transferase</keyword>
<keyword evidence="8" id="KW-1185">Reference proteome</keyword>
<protein>
    <submittedName>
        <fullName evidence="7">Histidine kinase</fullName>
    </submittedName>
</protein>
<evidence type="ECO:0000256" key="5">
    <source>
        <dbReference type="PROSITE-ProRule" id="PRU00169"/>
    </source>
</evidence>
<proteinExistence type="predicted"/>
<evidence type="ECO:0000256" key="3">
    <source>
        <dbReference type="ARBA" id="ARBA00023125"/>
    </source>
</evidence>
<dbReference type="eggNOG" id="COG3947">
    <property type="taxonomic scope" value="Bacteria"/>
</dbReference>
<dbReference type="InterPro" id="IPR005158">
    <property type="entry name" value="BTAD"/>
</dbReference>
<dbReference type="PANTHER" id="PTHR35807">
    <property type="entry name" value="TRANSCRIPTIONAL REGULATOR REDD-RELATED"/>
    <property type="match status" value="1"/>
</dbReference>
<keyword evidence="3" id="KW-0238">DNA-binding</keyword>
<evidence type="ECO:0000256" key="1">
    <source>
        <dbReference type="ARBA" id="ARBA00023012"/>
    </source>
</evidence>
<evidence type="ECO:0000256" key="4">
    <source>
        <dbReference type="ARBA" id="ARBA00023163"/>
    </source>
</evidence>
<feature type="modified residue" description="4-aspartylphosphate" evidence="5">
    <location>
        <position position="54"/>
    </location>
</feature>
<dbReference type="SMART" id="SM00448">
    <property type="entry name" value="REC"/>
    <property type="match status" value="1"/>
</dbReference>
<keyword evidence="4" id="KW-0804">Transcription</keyword>
<gene>
    <name evidence="7" type="ORF">ET33_27280</name>
</gene>
<dbReference type="InterPro" id="IPR001789">
    <property type="entry name" value="Sig_transdc_resp-reg_receiver"/>
</dbReference>
<dbReference type="InterPro" id="IPR036388">
    <property type="entry name" value="WH-like_DNA-bd_sf"/>
</dbReference>
<dbReference type="InterPro" id="IPR011990">
    <property type="entry name" value="TPR-like_helical_dom_sf"/>
</dbReference>
<dbReference type="SUPFAM" id="SSF52172">
    <property type="entry name" value="CheY-like"/>
    <property type="match status" value="1"/>
</dbReference>
<dbReference type="InterPro" id="IPR016032">
    <property type="entry name" value="Sig_transdc_resp-reg_C-effctor"/>
</dbReference>
<name>A0A081NV04_9BACL</name>
<feature type="domain" description="Response regulatory" evidence="6">
    <location>
        <begin position="2"/>
        <end position="117"/>
    </location>
</feature>
<evidence type="ECO:0000256" key="2">
    <source>
        <dbReference type="ARBA" id="ARBA00023015"/>
    </source>
</evidence>
<dbReference type="InterPro" id="IPR051677">
    <property type="entry name" value="AfsR-DnrI-RedD_regulator"/>
</dbReference>
<dbReference type="PROSITE" id="PS50110">
    <property type="entry name" value="RESPONSE_REGULATORY"/>
    <property type="match status" value="1"/>
</dbReference>
<dbReference type="Gene3D" id="1.10.10.10">
    <property type="entry name" value="Winged helix-like DNA-binding domain superfamily/Winged helix DNA-binding domain"/>
    <property type="match status" value="1"/>
</dbReference>
<dbReference type="Gene3D" id="3.40.50.2300">
    <property type="match status" value="1"/>
</dbReference>
<dbReference type="GO" id="GO:0000160">
    <property type="term" value="P:phosphorelay signal transduction system"/>
    <property type="evidence" value="ECO:0007669"/>
    <property type="project" value="UniProtKB-KW"/>
</dbReference>
<sequence>MKAILVDDEHLALIGLKKAIEREASEVEIVATYSDSTEVMAGVLAHRPDVVFLDIHMPEINGLNLGKQIQTVVPGTEIVFVTGYDQYAVQAFELYALDYIMKPLHKDRLRQTIQRIKEKLAIKGAKKTQDANSPLICCFNQLQYKLPGMDAQNVKWRTSKAQELFAYLLHHRDRTINRSVLLELLWPELEEAKAAQHLYTTIYYVRQTLKNSDMDTISINSGNLEAGYKLDLGEARVDTEEWEYAMRQLGVLDAGTVDAYEHVLNLYKGDYLGKYDYLWAEHERERFRLLWLYLMRKLCEFYEQQKKPKKAIQVHLRIQQLLPDEEESYFSLMRLYDGIGDRIGVEEQYLLLRTKMERDWETPISPDITDWYTRWKFVSLTS</sequence>
<evidence type="ECO:0000313" key="7">
    <source>
        <dbReference type="EMBL" id="KEQ22277.1"/>
    </source>
</evidence>
<keyword evidence="1" id="KW-0902">Two-component regulatory system</keyword>
<keyword evidence="5" id="KW-0597">Phosphoprotein</keyword>
<dbReference type="OrthoDB" id="3190595at2"/>
<dbReference type="Gene3D" id="1.25.40.10">
    <property type="entry name" value="Tetratricopeptide repeat domain"/>
    <property type="match status" value="1"/>
</dbReference>
<dbReference type="EMBL" id="JNVM01000041">
    <property type="protein sequence ID" value="KEQ22277.1"/>
    <property type="molecule type" value="Genomic_DNA"/>
</dbReference>
<dbReference type="SUPFAM" id="SSF46894">
    <property type="entry name" value="C-terminal effector domain of the bipartite response regulators"/>
    <property type="match status" value="1"/>
</dbReference>
<keyword evidence="2" id="KW-0805">Transcription regulation</keyword>
<evidence type="ECO:0000259" key="6">
    <source>
        <dbReference type="PROSITE" id="PS50110"/>
    </source>
</evidence>
<organism evidence="7 8">
    <name type="scientific">Paenibacillus tyrfis</name>
    <dbReference type="NCBI Taxonomy" id="1501230"/>
    <lineage>
        <taxon>Bacteria</taxon>
        <taxon>Bacillati</taxon>
        <taxon>Bacillota</taxon>
        <taxon>Bacilli</taxon>
        <taxon>Bacillales</taxon>
        <taxon>Paenibacillaceae</taxon>
        <taxon>Paenibacillus</taxon>
    </lineage>
</organism>